<dbReference type="AlphaFoldDB" id="A0A0J6YPV1"/>
<evidence type="ECO:0000313" key="2">
    <source>
        <dbReference type="EMBL" id="KMP09239.1"/>
    </source>
</evidence>
<dbReference type="OrthoDB" id="4509242at2759"/>
<feature type="compositionally biased region" description="Basic and acidic residues" evidence="1">
    <location>
        <begin position="64"/>
        <end position="77"/>
    </location>
</feature>
<organism evidence="2 3">
    <name type="scientific">Coccidioides immitis RMSCC 2394</name>
    <dbReference type="NCBI Taxonomy" id="404692"/>
    <lineage>
        <taxon>Eukaryota</taxon>
        <taxon>Fungi</taxon>
        <taxon>Dikarya</taxon>
        <taxon>Ascomycota</taxon>
        <taxon>Pezizomycotina</taxon>
        <taxon>Eurotiomycetes</taxon>
        <taxon>Eurotiomycetidae</taxon>
        <taxon>Onygenales</taxon>
        <taxon>Onygenaceae</taxon>
        <taxon>Coccidioides</taxon>
    </lineage>
</organism>
<protein>
    <submittedName>
        <fullName evidence="2">Uncharacterized protein</fullName>
    </submittedName>
</protein>
<evidence type="ECO:0000313" key="3">
    <source>
        <dbReference type="Proteomes" id="UP000054565"/>
    </source>
</evidence>
<gene>
    <name evidence="2" type="ORF">CIRG_08920</name>
</gene>
<feature type="region of interest" description="Disordered" evidence="1">
    <location>
        <begin position="218"/>
        <end position="255"/>
    </location>
</feature>
<accession>A0A0J6YPV1</accession>
<dbReference type="Proteomes" id="UP000054565">
    <property type="component" value="Unassembled WGS sequence"/>
</dbReference>
<reference evidence="3" key="1">
    <citation type="journal article" date="2010" name="Genome Res.">
        <title>Population genomic sequencing of Coccidioides fungi reveals recent hybridization and transposon control.</title>
        <authorList>
            <person name="Neafsey D.E."/>
            <person name="Barker B.M."/>
            <person name="Sharpton T.J."/>
            <person name="Stajich J.E."/>
            <person name="Park D.J."/>
            <person name="Whiston E."/>
            <person name="Hung C.-Y."/>
            <person name="McMahan C."/>
            <person name="White J."/>
            <person name="Sykes S."/>
            <person name="Heiman D."/>
            <person name="Young S."/>
            <person name="Zeng Q."/>
            <person name="Abouelleil A."/>
            <person name="Aftuck L."/>
            <person name="Bessette D."/>
            <person name="Brown A."/>
            <person name="FitzGerald M."/>
            <person name="Lui A."/>
            <person name="Macdonald J.P."/>
            <person name="Priest M."/>
            <person name="Orbach M.J."/>
            <person name="Galgiani J.N."/>
            <person name="Kirkland T.N."/>
            <person name="Cole G.T."/>
            <person name="Birren B.W."/>
            <person name="Henn M.R."/>
            <person name="Taylor J.W."/>
            <person name="Rounsley S.D."/>
        </authorList>
    </citation>
    <scope>NUCLEOTIDE SEQUENCE [LARGE SCALE GENOMIC DNA]</scope>
    <source>
        <strain evidence="3">RMSCC 2394</strain>
    </source>
</reference>
<proteinExistence type="predicted"/>
<feature type="compositionally biased region" description="Acidic residues" evidence="1">
    <location>
        <begin position="220"/>
        <end position="253"/>
    </location>
</feature>
<feature type="region of interest" description="Disordered" evidence="1">
    <location>
        <begin position="64"/>
        <end position="91"/>
    </location>
</feature>
<evidence type="ECO:0000256" key="1">
    <source>
        <dbReference type="SAM" id="MobiDB-lite"/>
    </source>
</evidence>
<name>A0A0J6YPV1_COCIT</name>
<sequence length="318" mass="35178">MPPNNTFHSIAARIQALTLLGIGMPIKEISARLNIPVNTLYVIRKPKNRSLLVDISYVEDAPRSGRPKAIDPEKGAEVNHTVTKDQSGGEKSTEALALQTGLEGSFYQITRTSYSAPLEKQVTISQAAYYQRYLEGVASGEIVLPEYTTMLGSVVLHYGEVFCRVKDCYKAKKPFSATNNLRSHIRSHKNITVYDGGSGRASQADIDKAVAFYKSLVDHDGDDEDDNDDDKDEDEDGEHGDDGDGENDNDASDDGQAMAELPKIIWRKDGKAPNLTAMRKLCKELGIEFPCKYCKEQGITCIQDVENCLVFDDFDPED</sequence>
<dbReference type="EMBL" id="DS028098">
    <property type="protein sequence ID" value="KMP09239.1"/>
    <property type="molecule type" value="Genomic_DNA"/>
</dbReference>